<reference evidence="1 2" key="1">
    <citation type="submission" date="2021-02" db="EMBL/GenBank/DDBJ databases">
        <authorList>
            <person name="Han P."/>
        </authorList>
    </citation>
    <scope>NUCLEOTIDE SEQUENCE [LARGE SCALE GENOMIC DNA]</scope>
    <source>
        <strain evidence="1">Candidatus Nitrospira sp. ZN2</strain>
    </source>
</reference>
<proteinExistence type="predicted"/>
<protein>
    <submittedName>
        <fullName evidence="1">Uncharacterized protein</fullName>
    </submittedName>
</protein>
<dbReference type="Proteomes" id="UP000675880">
    <property type="component" value="Unassembled WGS sequence"/>
</dbReference>
<organism evidence="1 2">
    <name type="scientific">Nitrospira defluvii</name>
    <dbReference type="NCBI Taxonomy" id="330214"/>
    <lineage>
        <taxon>Bacteria</taxon>
        <taxon>Pseudomonadati</taxon>
        <taxon>Nitrospirota</taxon>
        <taxon>Nitrospiria</taxon>
        <taxon>Nitrospirales</taxon>
        <taxon>Nitrospiraceae</taxon>
        <taxon>Nitrospira</taxon>
    </lineage>
</organism>
<name>A0ABM8QTR2_9BACT</name>
<comment type="caution">
    <text evidence="1">The sequence shown here is derived from an EMBL/GenBank/DDBJ whole genome shotgun (WGS) entry which is preliminary data.</text>
</comment>
<gene>
    <name evidence="1" type="ORF">NSPZN2_11388</name>
</gene>
<evidence type="ECO:0000313" key="1">
    <source>
        <dbReference type="EMBL" id="CAE6714624.1"/>
    </source>
</evidence>
<keyword evidence="2" id="KW-1185">Reference proteome</keyword>
<accession>A0ABM8QTR2</accession>
<dbReference type="EMBL" id="CAJNBJ010000001">
    <property type="protein sequence ID" value="CAE6714624.1"/>
    <property type="molecule type" value="Genomic_DNA"/>
</dbReference>
<sequence>MPRGFQLDSHRPACYSHRRRCTPRTIRQDSSFEEDDWFLPRSIGVTPFHTESVDEHYGYLRAFPTAIAAFLSRMARLCVPGVSGGTDLGRYSHTAHRTAAPD</sequence>
<evidence type="ECO:0000313" key="2">
    <source>
        <dbReference type="Proteomes" id="UP000675880"/>
    </source>
</evidence>